<evidence type="ECO:0000256" key="13">
    <source>
        <dbReference type="PROSITE-ProRule" id="PRU01373"/>
    </source>
</evidence>
<dbReference type="FunFam" id="2.40.440.10:FF:000005">
    <property type="entry name" value="L,D-transpeptidase 2"/>
    <property type="match status" value="1"/>
</dbReference>
<keyword evidence="9" id="KW-0449">Lipoprotein</keyword>
<dbReference type="Pfam" id="PF03734">
    <property type="entry name" value="YkuD"/>
    <property type="match status" value="1"/>
</dbReference>
<dbReference type="CDD" id="cd13431">
    <property type="entry name" value="LDT_IgD_like_1"/>
    <property type="match status" value="1"/>
</dbReference>
<evidence type="ECO:0000256" key="11">
    <source>
        <dbReference type="ARBA" id="ARBA00023316"/>
    </source>
</evidence>
<dbReference type="GO" id="GO:0071555">
    <property type="term" value="P:cell wall organization"/>
    <property type="evidence" value="ECO:0007669"/>
    <property type="project" value="UniProtKB-UniRule"/>
</dbReference>
<dbReference type="Gene3D" id="2.60.40.3710">
    <property type="match status" value="1"/>
</dbReference>
<evidence type="ECO:0000259" key="15">
    <source>
        <dbReference type="PROSITE" id="PS52029"/>
    </source>
</evidence>
<keyword evidence="2" id="KW-1003">Cell membrane</keyword>
<keyword evidence="11 13" id="KW-0961">Cell wall biogenesis/degradation</keyword>
<evidence type="ECO:0000256" key="6">
    <source>
        <dbReference type="ARBA" id="ARBA00022984"/>
    </source>
</evidence>
<evidence type="ECO:0000256" key="1">
    <source>
        <dbReference type="ARBA" id="ARBA00004752"/>
    </source>
</evidence>
<dbReference type="Proteomes" id="UP000294844">
    <property type="component" value="Unassembled WGS sequence"/>
</dbReference>
<evidence type="ECO:0000256" key="12">
    <source>
        <dbReference type="ARBA" id="ARBA00060592"/>
    </source>
</evidence>
<evidence type="ECO:0000256" key="3">
    <source>
        <dbReference type="ARBA" id="ARBA00022679"/>
    </source>
</evidence>
<evidence type="ECO:0000313" key="17">
    <source>
        <dbReference type="EMBL" id="TDZ96524.1"/>
    </source>
</evidence>
<feature type="compositionally biased region" description="Pro residues" evidence="14">
    <location>
        <begin position="44"/>
        <end position="101"/>
    </location>
</feature>
<evidence type="ECO:0000256" key="8">
    <source>
        <dbReference type="ARBA" id="ARBA00023139"/>
    </source>
</evidence>
<dbReference type="GO" id="GO:0005576">
    <property type="term" value="C:extracellular region"/>
    <property type="evidence" value="ECO:0007669"/>
    <property type="project" value="TreeGrafter"/>
</dbReference>
<evidence type="ECO:0000313" key="20">
    <source>
        <dbReference type="Proteomes" id="UP000295117"/>
    </source>
</evidence>
<evidence type="ECO:0000256" key="5">
    <source>
        <dbReference type="ARBA" id="ARBA00022960"/>
    </source>
</evidence>
<dbReference type="InterPro" id="IPR041280">
    <property type="entry name" value="Big_10"/>
</dbReference>
<dbReference type="AlphaFoldDB" id="A0A4R8SHY6"/>
<evidence type="ECO:0000313" key="18">
    <source>
        <dbReference type="EMBL" id="TEA05619.1"/>
    </source>
</evidence>
<dbReference type="InterPro" id="IPR038063">
    <property type="entry name" value="Transpep_catalytic_dom"/>
</dbReference>
<proteinExistence type="predicted"/>
<evidence type="ECO:0000256" key="2">
    <source>
        <dbReference type="ARBA" id="ARBA00022475"/>
    </source>
</evidence>
<keyword evidence="19" id="KW-1185">Reference proteome</keyword>
<keyword evidence="10" id="KW-0012">Acyltransferase</keyword>
<dbReference type="CDD" id="cd16913">
    <property type="entry name" value="YkuD_like"/>
    <property type="match status" value="1"/>
</dbReference>
<dbReference type="PANTHER" id="PTHR30582:SF2">
    <property type="entry name" value="L,D-TRANSPEPTIDASE YCIB-RELATED"/>
    <property type="match status" value="1"/>
</dbReference>
<evidence type="ECO:0000313" key="16">
    <source>
        <dbReference type="EMBL" id="TDZ78429.1"/>
    </source>
</evidence>
<dbReference type="EMBL" id="PECK01000003">
    <property type="protein sequence ID" value="TDZ96524.1"/>
    <property type="molecule type" value="Genomic_DNA"/>
</dbReference>
<dbReference type="PANTHER" id="PTHR30582">
    <property type="entry name" value="L,D-TRANSPEPTIDASE"/>
    <property type="match status" value="1"/>
</dbReference>
<comment type="caution">
    <text evidence="17">The sequence shown here is derived from an EMBL/GenBank/DDBJ whole genome shotgun (WGS) entry which is preliminary data.</text>
</comment>
<keyword evidence="4" id="KW-0732">Signal</keyword>
<dbReference type="Gene3D" id="2.40.440.10">
    <property type="entry name" value="L,D-transpeptidase catalytic domain-like"/>
    <property type="match status" value="1"/>
</dbReference>
<dbReference type="GO" id="GO:0071972">
    <property type="term" value="F:peptidoglycan L,D-transpeptidase activity"/>
    <property type="evidence" value="ECO:0007669"/>
    <property type="project" value="TreeGrafter"/>
</dbReference>
<dbReference type="OrthoDB" id="5242354at2"/>
<evidence type="ECO:0000256" key="7">
    <source>
        <dbReference type="ARBA" id="ARBA00023136"/>
    </source>
</evidence>
<reference evidence="19 20" key="1">
    <citation type="journal article" date="2019" name="Sci. Rep.">
        <title>Extended insight into the Mycobacterium chelonae-abscessus complex through whole genome sequencing of Mycobacterium salmoniphilum outbreak and Mycobacterium salmoniphilum-like strains.</title>
        <authorList>
            <person name="Behra P.R.K."/>
            <person name="Das S."/>
            <person name="Pettersson B.M.F."/>
            <person name="Shirreff L."/>
            <person name="DuCote T."/>
            <person name="Jacobsson K.G."/>
            <person name="Ennis D.G."/>
            <person name="Kirsebom L.A."/>
        </authorList>
    </citation>
    <scope>NUCLEOTIDE SEQUENCE [LARGE SCALE GENOMIC DNA]</scope>
    <source>
        <strain evidence="18 19">CCUG 60883</strain>
        <strain evidence="17 21">CCUG 60885</strain>
        <strain evidence="16 20">DE 4585</strain>
    </source>
</reference>
<evidence type="ECO:0000313" key="21">
    <source>
        <dbReference type="Proteomes" id="UP000295685"/>
    </source>
</evidence>
<feature type="active site" description="Proton donor/acceptor" evidence="13">
    <location>
        <position position="275"/>
    </location>
</feature>
<comment type="pathway">
    <text evidence="1 13">Cell wall biogenesis; peptidoglycan biosynthesis.</text>
</comment>
<dbReference type="Proteomes" id="UP000295685">
    <property type="component" value="Unassembled WGS sequence"/>
</dbReference>
<evidence type="ECO:0000313" key="19">
    <source>
        <dbReference type="Proteomes" id="UP000294844"/>
    </source>
</evidence>
<dbReference type="RefSeq" id="WP_134073364.1">
    <property type="nucleotide sequence ID" value="NZ_PECH01000009.1"/>
</dbReference>
<dbReference type="GO" id="GO:0016746">
    <property type="term" value="F:acyltransferase activity"/>
    <property type="evidence" value="ECO:0007669"/>
    <property type="project" value="UniProtKB-KW"/>
</dbReference>
<organism evidence="17 21">
    <name type="scientific">Mycobacteroides salmoniphilum</name>
    <dbReference type="NCBI Taxonomy" id="404941"/>
    <lineage>
        <taxon>Bacteria</taxon>
        <taxon>Bacillati</taxon>
        <taxon>Actinomycetota</taxon>
        <taxon>Actinomycetes</taxon>
        <taxon>Mycobacteriales</taxon>
        <taxon>Mycobacteriaceae</taxon>
        <taxon>Mycobacteroides</taxon>
    </lineage>
</organism>
<evidence type="ECO:0000256" key="10">
    <source>
        <dbReference type="ARBA" id="ARBA00023315"/>
    </source>
</evidence>
<dbReference type="UniPathway" id="UPA00219"/>
<gene>
    <name evidence="17" type="primary">lppS_2</name>
    <name evidence="18" type="synonym">lppS_3</name>
    <name evidence="16" type="synonym">lppS_4</name>
    <name evidence="18" type="ORF">CCUG60883_02925</name>
    <name evidence="17" type="ORF">CCUG60885_02668</name>
    <name evidence="16" type="ORF">DE4585_04266</name>
</gene>
<dbReference type="InterPro" id="IPR050979">
    <property type="entry name" value="LD-transpeptidase"/>
</dbReference>
<dbReference type="Pfam" id="PF17964">
    <property type="entry name" value="Big_10"/>
    <property type="match status" value="1"/>
</dbReference>
<keyword evidence="6 13" id="KW-0573">Peptidoglycan synthesis</keyword>
<sequence precursor="true">MLVLTRWFRRTLVSGVCVAGLLGAGVIPALAEPGDPGDPGIEAPAPPPPPGELPPPPPLPWELPPPPPAPDAPPPGEVPPPPAPTTPPPGAPPTGDVPPLPVGLLKNSPNNGDVVGVAQPVTIVFAAPVTDKKAAEAAVKITTSKPVPGYFYWYTDQQLRWKPTQFWPANTDVNVNAGGTRWSFKVGDAFVSTVDDATFTMTVTRNGVVERTMPMSMGKHDKKHETKNGTYYVSEKFQKMVMDSSTYGVPVNSAEGYKLDVFWATRLSNSGIFVHAAPWSVGAQGKQDTSHGCINLSTDNATWYFNQSHPGDPVIVKNSPGGPYKDYDGYDDWQRF</sequence>
<dbReference type="Proteomes" id="UP000295117">
    <property type="component" value="Unassembled WGS sequence"/>
</dbReference>
<keyword evidence="3 17" id="KW-0808">Transferase</keyword>
<protein>
    <submittedName>
        <fullName evidence="17 18">L,D-transpeptidase LppS</fullName>
        <ecNumber evidence="17 18">2.-.-.-</ecNumber>
    </submittedName>
</protein>
<dbReference type="EMBL" id="PECH01000009">
    <property type="protein sequence ID" value="TDZ78429.1"/>
    <property type="molecule type" value="Genomic_DNA"/>
</dbReference>
<dbReference type="SUPFAM" id="SSF141523">
    <property type="entry name" value="L,D-transpeptidase catalytic domain-like"/>
    <property type="match status" value="1"/>
</dbReference>
<keyword evidence="8" id="KW-0564">Palmitate</keyword>
<dbReference type="PROSITE" id="PS52029">
    <property type="entry name" value="LD_TPASE"/>
    <property type="match status" value="1"/>
</dbReference>
<name>A0A4R8SHY6_9MYCO</name>
<evidence type="ECO:0000256" key="4">
    <source>
        <dbReference type="ARBA" id="ARBA00022729"/>
    </source>
</evidence>
<keyword evidence="7" id="KW-0472">Membrane</keyword>
<feature type="region of interest" description="Disordered" evidence="14">
    <location>
        <begin position="33"/>
        <end position="106"/>
    </location>
</feature>
<evidence type="ECO:0000256" key="14">
    <source>
        <dbReference type="SAM" id="MobiDB-lite"/>
    </source>
</evidence>
<dbReference type="GO" id="GO:0008360">
    <property type="term" value="P:regulation of cell shape"/>
    <property type="evidence" value="ECO:0007669"/>
    <property type="project" value="UniProtKB-UniRule"/>
</dbReference>
<keyword evidence="5 13" id="KW-0133">Cell shape</keyword>
<dbReference type="EC" id="2.-.-.-" evidence="17 18"/>
<dbReference type="EMBL" id="PECM01000008">
    <property type="protein sequence ID" value="TEA05619.1"/>
    <property type="molecule type" value="Genomic_DNA"/>
</dbReference>
<feature type="domain" description="L,D-TPase catalytic" evidence="15">
    <location>
        <begin position="190"/>
        <end position="317"/>
    </location>
</feature>
<feature type="active site" description="Nucleophile" evidence="13">
    <location>
        <position position="293"/>
    </location>
</feature>
<comment type="pathway">
    <text evidence="12">Glycan biosynthesis.</text>
</comment>
<evidence type="ECO:0000256" key="9">
    <source>
        <dbReference type="ARBA" id="ARBA00023288"/>
    </source>
</evidence>
<dbReference type="InterPro" id="IPR005490">
    <property type="entry name" value="LD_TPept_cat_dom"/>
</dbReference>
<accession>A0A4R8SHY6</accession>
<dbReference type="GO" id="GO:0018104">
    <property type="term" value="P:peptidoglycan-protein cross-linking"/>
    <property type="evidence" value="ECO:0007669"/>
    <property type="project" value="TreeGrafter"/>
</dbReference>